<evidence type="ECO:0008006" key="9">
    <source>
        <dbReference type="Google" id="ProtNLM"/>
    </source>
</evidence>
<comment type="subcellular location">
    <subcellularLocation>
        <location evidence="1">Golgi apparatus membrane</location>
        <topology evidence="1">Single-pass membrane protein</topology>
    </subcellularLocation>
</comment>
<evidence type="ECO:0000256" key="5">
    <source>
        <dbReference type="SAM" id="MobiDB-lite"/>
    </source>
</evidence>
<dbReference type="Pfam" id="PF21729">
    <property type="entry name" value="IRX15_IRX15L_GXM"/>
    <property type="match status" value="1"/>
</dbReference>
<evidence type="ECO:0000256" key="1">
    <source>
        <dbReference type="ARBA" id="ARBA00004194"/>
    </source>
</evidence>
<dbReference type="NCBIfam" id="TIGR01627">
    <property type="entry name" value="A_thal_3515"/>
    <property type="match status" value="1"/>
</dbReference>
<reference evidence="7" key="1">
    <citation type="submission" date="2022-04" db="EMBL/GenBank/DDBJ databases">
        <title>Carnegiea gigantea Genome sequencing and assembly v2.</title>
        <authorList>
            <person name="Copetti D."/>
            <person name="Sanderson M.J."/>
            <person name="Burquez A."/>
            <person name="Wojciechowski M.F."/>
        </authorList>
    </citation>
    <scope>NUCLEOTIDE SEQUENCE</scope>
    <source>
        <strain evidence="7">SGP5-SGP5p</strain>
        <tissue evidence="7">Aerial part</tissue>
    </source>
</reference>
<accession>A0A9Q1JUZ7</accession>
<evidence type="ECO:0000313" key="7">
    <source>
        <dbReference type="EMBL" id="KAJ8431555.1"/>
    </source>
</evidence>
<evidence type="ECO:0000256" key="6">
    <source>
        <dbReference type="SAM" id="Phobius"/>
    </source>
</evidence>
<keyword evidence="8" id="KW-1185">Reference proteome</keyword>
<dbReference type="EMBL" id="JAKOGI010000681">
    <property type="protein sequence ID" value="KAJ8431555.1"/>
    <property type="molecule type" value="Genomic_DNA"/>
</dbReference>
<proteinExistence type="predicted"/>
<dbReference type="PANTHER" id="PTHR31444">
    <property type="entry name" value="OS11G0490100 PROTEIN"/>
    <property type="match status" value="1"/>
</dbReference>
<dbReference type="Proteomes" id="UP001153076">
    <property type="component" value="Unassembled WGS sequence"/>
</dbReference>
<feature type="region of interest" description="Disordered" evidence="5">
    <location>
        <begin position="1"/>
        <end position="26"/>
    </location>
</feature>
<protein>
    <recommendedName>
        <fullName evidence="9">Polysaccharide biosynthesis domain-containing protein</fullName>
    </recommendedName>
</protein>
<gene>
    <name evidence="7" type="ORF">Cgig2_029584</name>
</gene>
<evidence type="ECO:0000256" key="2">
    <source>
        <dbReference type="ARBA" id="ARBA00022692"/>
    </source>
</evidence>
<organism evidence="7 8">
    <name type="scientific">Carnegiea gigantea</name>
    <dbReference type="NCBI Taxonomy" id="171969"/>
    <lineage>
        <taxon>Eukaryota</taxon>
        <taxon>Viridiplantae</taxon>
        <taxon>Streptophyta</taxon>
        <taxon>Embryophyta</taxon>
        <taxon>Tracheophyta</taxon>
        <taxon>Spermatophyta</taxon>
        <taxon>Magnoliopsida</taxon>
        <taxon>eudicotyledons</taxon>
        <taxon>Gunneridae</taxon>
        <taxon>Pentapetalae</taxon>
        <taxon>Caryophyllales</taxon>
        <taxon>Cactineae</taxon>
        <taxon>Cactaceae</taxon>
        <taxon>Cactoideae</taxon>
        <taxon>Echinocereeae</taxon>
        <taxon>Carnegiea</taxon>
    </lineage>
</organism>
<keyword evidence="4 6" id="KW-0472">Membrane</keyword>
<dbReference type="GO" id="GO:0000139">
    <property type="term" value="C:Golgi membrane"/>
    <property type="evidence" value="ECO:0007669"/>
    <property type="project" value="UniProtKB-SubCell"/>
</dbReference>
<evidence type="ECO:0000313" key="8">
    <source>
        <dbReference type="Proteomes" id="UP001153076"/>
    </source>
</evidence>
<dbReference type="OrthoDB" id="1896682at2759"/>
<comment type="caution">
    <text evidence="7">The sequence shown here is derived from an EMBL/GenBank/DDBJ whole genome shotgun (WGS) entry which is preliminary data.</text>
</comment>
<sequence length="343" mass="39228">MDIPTDPTSLTTGQEKRSNGTPSHCNHCRIEETNRRMHPEVPNSTLCTPKTCPSVLPRSQNLPQIRKSSPLRRMEVAFTTKRFIHTFVFVLACLSIFRLLRFVISSYSSSLTSAWPNVLEFSYQRDLFLPPNLRPITKKEYRFLSRIISQKLPCNLLIFGWEPQYLRLAKMNGGGTTVFLEDHPERLRMRKLNSTTVYKVNYDVPAKEAFELLKHARRQMACAPNSRPVETSVCKLALTNLPNMVYGYNWDVIIVDGPSSDKPEAPGRMAAVYTASMMARAGNITTNVIVHDVDRMIEKWFSWEFLCEENLVSSKGRYWNFRIQGGLLSNSTRFCSQGSSSKE</sequence>
<dbReference type="AlphaFoldDB" id="A0A9Q1JUZ7"/>
<dbReference type="GO" id="GO:0045492">
    <property type="term" value="P:xylan biosynthetic process"/>
    <property type="evidence" value="ECO:0007669"/>
    <property type="project" value="InterPro"/>
</dbReference>
<evidence type="ECO:0000256" key="3">
    <source>
        <dbReference type="ARBA" id="ARBA00022989"/>
    </source>
</evidence>
<keyword evidence="3 6" id="KW-1133">Transmembrane helix</keyword>
<name>A0A9Q1JUZ7_9CARY</name>
<feature type="transmembrane region" description="Helical" evidence="6">
    <location>
        <begin position="83"/>
        <end position="104"/>
    </location>
</feature>
<dbReference type="InterPro" id="IPR006514">
    <property type="entry name" value="IRX15/GXM/AGM"/>
</dbReference>
<feature type="compositionally biased region" description="Polar residues" evidence="5">
    <location>
        <begin position="1"/>
        <end position="24"/>
    </location>
</feature>
<evidence type="ECO:0000256" key="4">
    <source>
        <dbReference type="ARBA" id="ARBA00023136"/>
    </source>
</evidence>
<keyword evidence="2 6" id="KW-0812">Transmembrane</keyword>